<reference evidence="1" key="1">
    <citation type="submission" date="2013-08" db="EMBL/GenBank/DDBJ databases">
        <title>Gene expansion shapes genome architecture in the human pathogen Lichtheimia corymbifera: an evolutionary genomics analysis in the ancient terrestrial Mucorales (Mucoromycotina).</title>
        <authorList>
            <person name="Schwartze V.U."/>
            <person name="Winter S."/>
            <person name="Shelest E."/>
            <person name="Marcet-Houben M."/>
            <person name="Horn F."/>
            <person name="Wehner S."/>
            <person name="Hoffmann K."/>
            <person name="Riege K."/>
            <person name="Sammeth M."/>
            <person name="Nowrousian M."/>
            <person name="Valiante V."/>
            <person name="Linde J."/>
            <person name="Jacobsen I.D."/>
            <person name="Marz M."/>
            <person name="Brakhage A.A."/>
            <person name="Gabaldon T."/>
            <person name="Bocker S."/>
            <person name="Voigt K."/>
        </authorList>
    </citation>
    <scope>NUCLEOTIDE SEQUENCE [LARGE SCALE GENOMIC DNA]</scope>
    <source>
        <strain evidence="1">FSU 9682</strain>
    </source>
</reference>
<proteinExistence type="predicted"/>
<keyword evidence="2" id="KW-1185">Reference proteome</keyword>
<dbReference type="VEuPathDB" id="FungiDB:LCOR_09368.1"/>
<evidence type="ECO:0000313" key="2">
    <source>
        <dbReference type="Proteomes" id="UP000027586"/>
    </source>
</evidence>
<accession>A0A068S8B3</accession>
<organism evidence="1 2">
    <name type="scientific">Lichtheimia corymbifera JMRC:FSU:9682</name>
    <dbReference type="NCBI Taxonomy" id="1263082"/>
    <lineage>
        <taxon>Eukaryota</taxon>
        <taxon>Fungi</taxon>
        <taxon>Fungi incertae sedis</taxon>
        <taxon>Mucoromycota</taxon>
        <taxon>Mucoromycotina</taxon>
        <taxon>Mucoromycetes</taxon>
        <taxon>Mucorales</taxon>
        <taxon>Lichtheimiaceae</taxon>
        <taxon>Lichtheimia</taxon>
    </lineage>
</organism>
<gene>
    <name evidence="1" type="ORF">LCOR_09368.1</name>
</gene>
<protein>
    <submittedName>
        <fullName evidence="1">Uncharacterized protein</fullName>
    </submittedName>
</protein>
<evidence type="ECO:0000313" key="1">
    <source>
        <dbReference type="EMBL" id="CDH58509.1"/>
    </source>
</evidence>
<dbReference type="EMBL" id="CBTN010000057">
    <property type="protein sequence ID" value="CDH58509.1"/>
    <property type="molecule type" value="Genomic_DNA"/>
</dbReference>
<dbReference type="AlphaFoldDB" id="A0A068S8B3"/>
<sequence>MHRRCYEPTVKLWNPKMMLSIHPTHHQPSFSQQRQRAEIGAAPVTVTNPIAKQFNFVNAYITCKELAMYRHP</sequence>
<name>A0A068S8B3_9FUNG</name>
<dbReference type="Proteomes" id="UP000027586">
    <property type="component" value="Unassembled WGS sequence"/>
</dbReference>
<comment type="caution">
    <text evidence="1">The sequence shown here is derived from an EMBL/GenBank/DDBJ whole genome shotgun (WGS) entry which is preliminary data.</text>
</comment>